<dbReference type="PROSITE" id="PS50004">
    <property type="entry name" value="C2"/>
    <property type="match status" value="1"/>
</dbReference>
<dbReference type="SUPFAM" id="SSF49562">
    <property type="entry name" value="C2 domain (Calcium/lipid-binding domain, CaLB)"/>
    <property type="match status" value="1"/>
</dbReference>
<dbReference type="InterPro" id="IPR017946">
    <property type="entry name" value="PLC-like_Pdiesterase_TIM-brl"/>
</dbReference>
<dbReference type="PANTHER" id="PTHR10336:SF25">
    <property type="entry name" value="1-PHOSPHATIDYLINOSITOL 4,5-BISPHOSPHATE PHOSPHODIESTERASE GAMMA-2"/>
    <property type="match status" value="1"/>
</dbReference>
<dbReference type="AlphaFoldDB" id="A0A444U611"/>
<dbReference type="Gene3D" id="3.30.505.10">
    <property type="entry name" value="SH2 domain"/>
    <property type="match status" value="2"/>
</dbReference>
<dbReference type="InterPro" id="IPR000008">
    <property type="entry name" value="C2_dom"/>
</dbReference>
<evidence type="ECO:0000313" key="6">
    <source>
        <dbReference type="EMBL" id="RXM30588.1"/>
    </source>
</evidence>
<feature type="domain" description="SH2" evidence="3">
    <location>
        <begin position="222"/>
        <end position="311"/>
    </location>
</feature>
<dbReference type="FunFam" id="3.30.505.10:FF:000009">
    <property type="entry name" value="1-phosphatidylinositol 4,5-bisphosphate phosphodiesterase gamma"/>
    <property type="match status" value="1"/>
</dbReference>
<dbReference type="EMBL" id="SCEB01215240">
    <property type="protein sequence ID" value="RXM30588.1"/>
    <property type="molecule type" value="Genomic_DNA"/>
</dbReference>
<dbReference type="GO" id="GO:0004435">
    <property type="term" value="F:phosphatidylinositol-4,5-bisphosphate phospholipase C activity"/>
    <property type="evidence" value="ECO:0007669"/>
    <property type="project" value="InterPro"/>
</dbReference>
<reference evidence="6 7" key="1">
    <citation type="submission" date="2019-01" db="EMBL/GenBank/DDBJ databases">
        <title>Draft Genome and Complete Hox-Cluster Characterization of the Sterlet Sturgeon (Acipenser ruthenus).</title>
        <authorList>
            <person name="Wei Q."/>
        </authorList>
    </citation>
    <scope>NUCLEOTIDE SEQUENCE [LARGE SCALE GENOMIC DNA]</scope>
    <source>
        <strain evidence="6">WHYD16114868_AA</strain>
        <tissue evidence="6">Blood</tissue>
    </source>
</reference>
<dbReference type="Pfam" id="PF00017">
    <property type="entry name" value="SH2"/>
    <property type="match status" value="1"/>
</dbReference>
<sequence>MAARRASTSRISAKQREKDFPSGEFHSSDDILFCSVCNEAVDHNRKDSCVKHLKSEKHLKRKRLQFVQSDSGETGKKQVTVSSLFTAQTKAGEVRDLARFQLTEALIKVDIPLEKVDNPSFKIFLEQNMKTMGVVPSANWLRKQYAPKVFQAQRKSGKCNQIRIRSNEVGGTKNYFLTDSHRFGSLHSLIQHYKKRPLKFNQVEQYLTYAVPNLNLHEYQRWFYSSLCREEAEEKLFKVPRDGAFLIRGREEPGSFAITFKAEGKVKHCKIQREGRIYIIGTSAEFESLVELVNYYRKTPLYRKMRLRYPVTEELLQRCSTVSTFVDVYGTKYVDPSEIEASVLSERDKRKKDKIVHRDMLALVIYCKPKSDKKNKFDKSMHVNKALFDLNGKCGFLLQPKWLKSQLSKPFIDKTVKQTIEIRVLGARHLPKPSRNIVSPFVEVQVYGVHENNTLKTMVVSDNGLNPVWLDTPQAVKFNIYVPELAFLHFCVCVEDMFSDPHFLAQATLPVKGIRSGYRSVPLKNGYSEDIELASLLVHVSVNESGAGN</sequence>
<dbReference type="Pfam" id="PF00168">
    <property type="entry name" value="C2"/>
    <property type="match status" value="1"/>
</dbReference>
<dbReference type="PROSITE" id="PS50001">
    <property type="entry name" value="SH2"/>
    <property type="match status" value="1"/>
</dbReference>
<evidence type="ECO:0000259" key="4">
    <source>
        <dbReference type="PROSITE" id="PS50004"/>
    </source>
</evidence>
<dbReference type="InterPro" id="IPR001711">
    <property type="entry name" value="PLipase_C_Pinositol-sp_Y"/>
</dbReference>
<proteinExistence type="predicted"/>
<dbReference type="PROSITE" id="PS50008">
    <property type="entry name" value="PIPLC_Y_DOMAIN"/>
    <property type="match status" value="1"/>
</dbReference>
<dbReference type="InterPro" id="IPR000980">
    <property type="entry name" value="SH2"/>
</dbReference>
<feature type="compositionally biased region" description="Basic and acidic residues" evidence="2">
    <location>
        <begin position="14"/>
        <end position="25"/>
    </location>
</feature>
<feature type="domain" description="C2" evidence="4">
    <location>
        <begin position="401"/>
        <end position="525"/>
    </location>
</feature>
<dbReference type="PRINTS" id="PR00401">
    <property type="entry name" value="SH2DOMAIN"/>
</dbReference>
<keyword evidence="1" id="KW-0727">SH2 domain</keyword>
<evidence type="ECO:0000259" key="3">
    <source>
        <dbReference type="PROSITE" id="PS50001"/>
    </source>
</evidence>
<dbReference type="GO" id="GO:0048015">
    <property type="term" value="P:phosphatidylinositol-mediated signaling"/>
    <property type="evidence" value="ECO:0007669"/>
    <property type="project" value="TreeGrafter"/>
</dbReference>
<dbReference type="GO" id="GO:0032587">
    <property type="term" value="C:ruffle membrane"/>
    <property type="evidence" value="ECO:0007669"/>
    <property type="project" value="TreeGrafter"/>
</dbReference>
<keyword evidence="7" id="KW-1185">Reference proteome</keyword>
<evidence type="ECO:0000313" key="7">
    <source>
        <dbReference type="Proteomes" id="UP000289886"/>
    </source>
</evidence>
<feature type="region of interest" description="Disordered" evidence="2">
    <location>
        <begin position="1"/>
        <end position="25"/>
    </location>
</feature>
<dbReference type="InterPro" id="IPR036860">
    <property type="entry name" value="SH2_dom_sf"/>
</dbReference>
<dbReference type="InterPro" id="IPR035892">
    <property type="entry name" value="C2_domain_sf"/>
</dbReference>
<feature type="compositionally biased region" description="Low complexity" evidence="2">
    <location>
        <begin position="1"/>
        <end position="12"/>
    </location>
</feature>
<gene>
    <name evidence="6" type="ORF">EOD39_7750</name>
</gene>
<evidence type="ECO:0000256" key="2">
    <source>
        <dbReference type="SAM" id="MobiDB-lite"/>
    </source>
</evidence>
<dbReference type="Proteomes" id="UP000289886">
    <property type="component" value="Unassembled WGS sequence"/>
</dbReference>
<dbReference type="GO" id="GO:0051209">
    <property type="term" value="P:release of sequestered calcium ion into cytosol"/>
    <property type="evidence" value="ECO:0007669"/>
    <property type="project" value="TreeGrafter"/>
</dbReference>
<dbReference type="Gene3D" id="2.60.40.150">
    <property type="entry name" value="C2 domain"/>
    <property type="match status" value="1"/>
</dbReference>
<dbReference type="GO" id="GO:0046488">
    <property type="term" value="P:phosphatidylinositol metabolic process"/>
    <property type="evidence" value="ECO:0007669"/>
    <property type="project" value="TreeGrafter"/>
</dbReference>
<dbReference type="InterPro" id="IPR035023">
    <property type="entry name" value="PLC-gamma_C-SH2"/>
</dbReference>
<name>A0A444U611_ACIRT</name>
<dbReference type="SMART" id="SM00252">
    <property type="entry name" value="SH2"/>
    <property type="match status" value="1"/>
</dbReference>
<feature type="domain" description="PI-PLC Y-box" evidence="5">
    <location>
        <begin position="378"/>
        <end position="404"/>
    </location>
</feature>
<comment type="caution">
    <text evidence="6">The sequence shown here is derived from an EMBL/GenBank/DDBJ whole genome shotgun (WGS) entry which is preliminary data.</text>
</comment>
<dbReference type="SMART" id="SM00239">
    <property type="entry name" value="C2"/>
    <property type="match status" value="1"/>
</dbReference>
<dbReference type="InterPro" id="IPR001192">
    <property type="entry name" value="PI-PLC_fam"/>
</dbReference>
<accession>A0A444U611</accession>
<evidence type="ECO:0000256" key="1">
    <source>
        <dbReference type="PROSITE-ProRule" id="PRU00191"/>
    </source>
</evidence>
<dbReference type="CDD" id="cd09932">
    <property type="entry name" value="SH2_C-SH2_PLC_gamma_like"/>
    <property type="match status" value="1"/>
</dbReference>
<dbReference type="CDD" id="cd00275">
    <property type="entry name" value="C2_PLC_like"/>
    <property type="match status" value="1"/>
</dbReference>
<organism evidence="6 7">
    <name type="scientific">Acipenser ruthenus</name>
    <name type="common">Sterlet sturgeon</name>
    <dbReference type="NCBI Taxonomy" id="7906"/>
    <lineage>
        <taxon>Eukaryota</taxon>
        <taxon>Metazoa</taxon>
        <taxon>Chordata</taxon>
        <taxon>Craniata</taxon>
        <taxon>Vertebrata</taxon>
        <taxon>Euteleostomi</taxon>
        <taxon>Actinopterygii</taxon>
        <taxon>Chondrostei</taxon>
        <taxon>Acipenseriformes</taxon>
        <taxon>Acipenseridae</taxon>
        <taxon>Acipenser</taxon>
    </lineage>
</organism>
<protein>
    <submittedName>
        <fullName evidence="6">1-phosphatidylinositol 4,5-bisphosphate phosphodiesterase gamma-2</fullName>
    </submittedName>
</protein>
<dbReference type="SUPFAM" id="SSF55550">
    <property type="entry name" value="SH2 domain"/>
    <property type="match status" value="2"/>
</dbReference>
<evidence type="ECO:0000259" key="5">
    <source>
        <dbReference type="PROSITE" id="PS50008"/>
    </source>
</evidence>
<dbReference type="PANTHER" id="PTHR10336">
    <property type="entry name" value="PHOSPHOINOSITIDE-SPECIFIC PHOSPHOLIPASE C FAMILY PROTEIN"/>
    <property type="match status" value="1"/>
</dbReference>
<dbReference type="SUPFAM" id="SSF51695">
    <property type="entry name" value="PLC-like phosphodiesterases"/>
    <property type="match status" value="1"/>
</dbReference>
<dbReference type="GO" id="GO:0010634">
    <property type="term" value="P:positive regulation of epithelial cell migration"/>
    <property type="evidence" value="ECO:0007669"/>
    <property type="project" value="TreeGrafter"/>
</dbReference>